<dbReference type="Gene3D" id="1.20.1250.20">
    <property type="entry name" value="MFS general substrate transporter like domains"/>
    <property type="match status" value="1"/>
</dbReference>
<dbReference type="SUPFAM" id="SSF103473">
    <property type="entry name" value="MFS general substrate transporter"/>
    <property type="match status" value="1"/>
</dbReference>
<protein>
    <submittedName>
        <fullName evidence="7">MFS transporter</fullName>
    </submittedName>
</protein>
<feature type="transmembrane region" description="Helical" evidence="5">
    <location>
        <begin position="351"/>
        <end position="369"/>
    </location>
</feature>
<organism evidence="7">
    <name type="scientific">Cyberlindnera americana</name>
    <dbReference type="NCBI Taxonomy" id="36016"/>
    <lineage>
        <taxon>Eukaryota</taxon>
        <taxon>Fungi</taxon>
        <taxon>Dikarya</taxon>
        <taxon>Ascomycota</taxon>
        <taxon>Saccharomycotina</taxon>
        <taxon>Saccharomycetes</taxon>
        <taxon>Phaffomycetales</taxon>
        <taxon>Phaffomycetaceae</taxon>
        <taxon>Cyberlindnera</taxon>
    </lineage>
</organism>
<keyword evidence="3 5" id="KW-1133">Transmembrane helix</keyword>
<reference evidence="7" key="1">
    <citation type="journal article" date="2019" name="Front. Microbiol.">
        <title>An Overview of Genes From Cyberlindnera americana, a Symbiont Yeast Isolated From the Gut of the Bark Beetle Dendroctonus rhizophagus (Curculionidae: Scolytinae), Involved in the Detoxification Process Using Genome and Transcriptome Data.</title>
        <authorList>
            <person name="Soto-Robles L.V."/>
            <person name="Torres-Banda V."/>
            <person name="Rivera-Orduna F.N."/>
            <person name="Curiel-Quesada E."/>
            <person name="Hidalgo-Lara M.E."/>
            <person name="Zuniga G."/>
        </authorList>
    </citation>
    <scope>NUCLEOTIDE SEQUENCE</scope>
    <source>
        <strain evidence="7">ChDrAdgY46</strain>
    </source>
</reference>
<feature type="transmembrane region" description="Helical" evidence="5">
    <location>
        <begin position="219"/>
        <end position="238"/>
    </location>
</feature>
<feature type="transmembrane region" description="Helical" evidence="5">
    <location>
        <begin position="322"/>
        <end position="345"/>
    </location>
</feature>
<dbReference type="GO" id="GO:0015355">
    <property type="term" value="F:secondary active monocarboxylate transmembrane transporter activity"/>
    <property type="evidence" value="ECO:0007669"/>
    <property type="project" value="TreeGrafter"/>
</dbReference>
<proteinExistence type="predicted"/>
<evidence type="ECO:0000256" key="2">
    <source>
        <dbReference type="ARBA" id="ARBA00022692"/>
    </source>
</evidence>
<evidence type="ECO:0000256" key="3">
    <source>
        <dbReference type="ARBA" id="ARBA00022989"/>
    </source>
</evidence>
<feature type="domain" description="Major facilitator superfamily (MFS) profile" evidence="6">
    <location>
        <begin position="64"/>
        <end position="478"/>
    </location>
</feature>
<dbReference type="PROSITE" id="PS50850">
    <property type="entry name" value="MFS"/>
    <property type="match status" value="1"/>
</dbReference>
<feature type="transmembrane region" description="Helical" evidence="5">
    <location>
        <begin position="283"/>
        <end position="301"/>
    </location>
</feature>
<feature type="transmembrane region" description="Helical" evidence="5">
    <location>
        <begin position="376"/>
        <end position="395"/>
    </location>
</feature>
<dbReference type="EMBL" id="MK890599">
    <property type="protein sequence ID" value="QFR37104.1"/>
    <property type="molecule type" value="Genomic_DNA"/>
</dbReference>
<sequence>MKEEEEDPLDGIVEEDSAPDLSWPSIKHYAITRFTSLGELHYTSISDINPFPALSEMTMYNWAMFFLGMLAWLSASFDFFLTSVAGTYIADSLNVSTADITWGLSAVLMVRSAGAVIFGIWTDNYSRKWPYIATAAMFMILQLGTGFVKTYTQFLAIRALSGIAMGGTYATAAATSLDDVPVKARSFLSGLFFTAYGGGLVFAAVFWKAFEGTAKTWKALFWFSSGIPALLIICRLLMPETIYFQHVLKARKLIKEDQIRDGTYVEKTFKDKLANAGVLCKKYWILFIYLILLLAGSNFLSHASQDMLPTMMRKQLEFSEDAITVALVVSNLGGVVGPVIVGLFMEVLGRRLSLLIVCVAGGCFIYPAFMLQNDSAVLGAGFMLFFNVMGVWAVIPAHLSELSPPDARVLVSGLAYQLGNLASSASSTIETRLANNWPLEFNSEGVATKLDYAKTMACFTGAVFVYTFVMSFIGPERFHRDLSSPLMKKYIAKVIDQEHDMEQGHDLAGSLDNLSQKDESSDHQ</sequence>
<dbReference type="PANTHER" id="PTHR23508">
    <property type="entry name" value="CARBOXYLIC ACID TRANSPORTER PROTEIN HOMOLOG"/>
    <property type="match status" value="1"/>
</dbReference>
<evidence type="ECO:0000256" key="4">
    <source>
        <dbReference type="ARBA" id="ARBA00023136"/>
    </source>
</evidence>
<evidence type="ECO:0000313" key="7">
    <source>
        <dbReference type="EMBL" id="QFR37104.1"/>
    </source>
</evidence>
<dbReference type="InterPro" id="IPR005828">
    <property type="entry name" value="MFS_sugar_transport-like"/>
</dbReference>
<feature type="transmembrane region" description="Helical" evidence="5">
    <location>
        <begin position="187"/>
        <end position="207"/>
    </location>
</feature>
<name>A0A5P8N8G7_9ASCO</name>
<accession>A0A5P8N8G7</accession>
<feature type="transmembrane region" description="Helical" evidence="5">
    <location>
        <begin position="155"/>
        <end position="175"/>
    </location>
</feature>
<feature type="transmembrane region" description="Helical" evidence="5">
    <location>
        <begin position="62"/>
        <end position="90"/>
    </location>
</feature>
<dbReference type="PANTHER" id="PTHR23508:SF10">
    <property type="entry name" value="CARBOXYLIC ACID TRANSPORTER PROTEIN HOMOLOG"/>
    <property type="match status" value="1"/>
</dbReference>
<dbReference type="GO" id="GO:0005886">
    <property type="term" value="C:plasma membrane"/>
    <property type="evidence" value="ECO:0007669"/>
    <property type="project" value="TreeGrafter"/>
</dbReference>
<evidence type="ECO:0000256" key="5">
    <source>
        <dbReference type="SAM" id="Phobius"/>
    </source>
</evidence>
<gene>
    <name evidence="7" type="ORF">g2625</name>
</gene>
<feature type="transmembrane region" description="Helical" evidence="5">
    <location>
        <begin position="452"/>
        <end position="473"/>
    </location>
</feature>
<feature type="transmembrane region" description="Helical" evidence="5">
    <location>
        <begin position="102"/>
        <end position="122"/>
    </location>
</feature>
<dbReference type="AlphaFoldDB" id="A0A5P8N8G7"/>
<dbReference type="InterPro" id="IPR036259">
    <property type="entry name" value="MFS_trans_sf"/>
</dbReference>
<comment type="subcellular location">
    <subcellularLocation>
        <location evidence="1">Membrane</location>
        <topology evidence="1">Multi-pass membrane protein</topology>
    </subcellularLocation>
</comment>
<dbReference type="CDD" id="cd17316">
    <property type="entry name" value="MFS_SV2_like"/>
    <property type="match status" value="1"/>
</dbReference>
<dbReference type="GO" id="GO:0035879">
    <property type="term" value="P:plasma membrane lactate transport"/>
    <property type="evidence" value="ECO:0007669"/>
    <property type="project" value="TreeGrafter"/>
</dbReference>
<evidence type="ECO:0000256" key="1">
    <source>
        <dbReference type="ARBA" id="ARBA00004141"/>
    </source>
</evidence>
<dbReference type="InterPro" id="IPR020846">
    <property type="entry name" value="MFS_dom"/>
</dbReference>
<keyword evidence="4 5" id="KW-0472">Membrane</keyword>
<dbReference type="Pfam" id="PF00083">
    <property type="entry name" value="Sugar_tr"/>
    <property type="match status" value="1"/>
</dbReference>
<feature type="transmembrane region" description="Helical" evidence="5">
    <location>
        <begin position="128"/>
        <end position="148"/>
    </location>
</feature>
<keyword evidence="2 5" id="KW-0812">Transmembrane</keyword>
<evidence type="ECO:0000259" key="6">
    <source>
        <dbReference type="PROSITE" id="PS50850"/>
    </source>
</evidence>